<dbReference type="InterPro" id="IPR013783">
    <property type="entry name" value="Ig-like_fold"/>
</dbReference>
<evidence type="ECO:0000313" key="2">
    <source>
        <dbReference type="EMBL" id="CAI8024945.1"/>
    </source>
</evidence>
<reference evidence="2" key="1">
    <citation type="submission" date="2023-03" db="EMBL/GenBank/DDBJ databases">
        <authorList>
            <person name="Steffen K."/>
            <person name="Cardenas P."/>
        </authorList>
    </citation>
    <scope>NUCLEOTIDE SEQUENCE</scope>
</reference>
<organism evidence="2 3">
    <name type="scientific">Geodia barretti</name>
    <name type="common">Barrett's horny sponge</name>
    <dbReference type="NCBI Taxonomy" id="519541"/>
    <lineage>
        <taxon>Eukaryota</taxon>
        <taxon>Metazoa</taxon>
        <taxon>Porifera</taxon>
        <taxon>Demospongiae</taxon>
        <taxon>Heteroscleromorpha</taxon>
        <taxon>Tetractinellida</taxon>
        <taxon>Astrophorina</taxon>
        <taxon>Geodiidae</taxon>
        <taxon>Geodia</taxon>
    </lineage>
</organism>
<dbReference type="InterPro" id="IPR050779">
    <property type="entry name" value="Transglutaminase"/>
</dbReference>
<dbReference type="EMBL" id="CASHTH010002111">
    <property type="protein sequence ID" value="CAI8024945.1"/>
    <property type="molecule type" value="Genomic_DNA"/>
</dbReference>
<dbReference type="GO" id="GO:0003810">
    <property type="term" value="F:protein-glutamine gamma-glutamyltransferase activity"/>
    <property type="evidence" value="ECO:0007669"/>
    <property type="project" value="InterPro"/>
</dbReference>
<comment type="caution">
    <text evidence="2">The sequence shown here is derived from an EMBL/GenBank/DDBJ whole genome shotgun (WGS) entry which is preliminary data.</text>
</comment>
<gene>
    <name evidence="2" type="ORF">GBAR_LOCUS14454</name>
</gene>
<accession>A0AA35S7L5</accession>
<evidence type="ECO:0000256" key="1">
    <source>
        <dbReference type="SAM" id="SignalP"/>
    </source>
</evidence>
<feature type="signal peptide" evidence="1">
    <location>
        <begin position="1"/>
        <end position="25"/>
    </location>
</feature>
<dbReference type="PANTHER" id="PTHR11590">
    <property type="entry name" value="PROTEIN-GLUTAMINE GAMMA-GLUTAMYLTRANSFERASE"/>
    <property type="match status" value="1"/>
</dbReference>
<dbReference type="Gene3D" id="2.60.40.10">
    <property type="entry name" value="Immunoglobulins"/>
    <property type="match status" value="2"/>
</dbReference>
<proteinExistence type="predicted"/>
<evidence type="ECO:0000313" key="3">
    <source>
        <dbReference type="Proteomes" id="UP001174909"/>
    </source>
</evidence>
<name>A0AA35S7L5_GEOBA</name>
<dbReference type="AlphaFoldDB" id="A0AA35S7L5"/>
<dbReference type="PANTHER" id="PTHR11590:SF40">
    <property type="entry name" value="HEMOCYTE PROTEIN-GLUTAMINE GAMMA-GLUTAMYLTRANSFERASE-LIKE PROTEIN"/>
    <property type="match status" value="1"/>
</dbReference>
<sequence>MVRSEFVSLPGLALVWTQLMSPVTTKLGTGTVQEAPPTFPSRDCSVEVVMGDGGKLGEAVELTVTVSNHGHLLRTLDGRVEGHIVRYCGVAVRGFMSMQFSGVVAPGQSASVSVPMEAKQYARHLVEQCMMQFFVAVKARETGQLFLKVHHYQPQLPSVEVSCEECPVTVGKVTRVKLSFRNILARSLSRLLFLVQAQGLCPQRELAYRRMVLPGGVAKVEFPVRAESPGTYYILASLHCDQLTDIHGWTRITVVPSTPRK</sequence>
<keyword evidence="3" id="KW-1185">Reference proteome</keyword>
<keyword evidence="1" id="KW-0732">Signal</keyword>
<protein>
    <submittedName>
        <fullName evidence="2">Protein-glutamine gamma-glutamyltransferase K</fullName>
    </submittedName>
</protein>
<feature type="chain" id="PRO_5041461170" evidence="1">
    <location>
        <begin position="26"/>
        <end position="261"/>
    </location>
</feature>
<dbReference type="SUPFAM" id="SSF49309">
    <property type="entry name" value="Transglutaminase, two C-terminal domains"/>
    <property type="match status" value="2"/>
</dbReference>
<dbReference type="Proteomes" id="UP001174909">
    <property type="component" value="Unassembled WGS sequence"/>
</dbReference>
<dbReference type="InterPro" id="IPR036238">
    <property type="entry name" value="Transglutaminase_C_sf"/>
</dbReference>